<keyword evidence="3" id="KW-0433">Leucine-rich repeat</keyword>
<keyword evidence="5" id="KW-0732">Signal</keyword>
<evidence type="ECO:0000256" key="6">
    <source>
        <dbReference type="ARBA" id="ARBA00022737"/>
    </source>
</evidence>
<dbReference type="InterPro" id="IPR032675">
    <property type="entry name" value="LRR_dom_sf"/>
</dbReference>
<name>A0AAN8ZAR7_9MAGN</name>
<comment type="subcellular location">
    <subcellularLocation>
        <location evidence="1">Membrane</location>
        <topology evidence="1">Single-pass type I membrane protein</topology>
    </subcellularLocation>
</comment>
<dbReference type="InterPro" id="IPR001611">
    <property type="entry name" value="Leu-rich_rpt"/>
</dbReference>
<keyword evidence="8" id="KW-0472">Membrane</keyword>
<keyword evidence="9" id="KW-0325">Glycoprotein</keyword>
<comment type="caution">
    <text evidence="10">The sequence shown here is derived from an EMBL/GenBank/DDBJ whole genome shotgun (WGS) entry which is preliminary data.</text>
</comment>
<dbReference type="PRINTS" id="PR00019">
    <property type="entry name" value="LEURICHRPT"/>
</dbReference>
<evidence type="ECO:0000256" key="2">
    <source>
        <dbReference type="ARBA" id="ARBA00009592"/>
    </source>
</evidence>
<dbReference type="PANTHER" id="PTHR48063">
    <property type="entry name" value="LRR RECEPTOR-LIKE KINASE"/>
    <property type="match status" value="1"/>
</dbReference>
<evidence type="ECO:0000313" key="11">
    <source>
        <dbReference type="Proteomes" id="UP001370490"/>
    </source>
</evidence>
<gene>
    <name evidence="10" type="ORF">RJ641_007106</name>
</gene>
<evidence type="ECO:0000256" key="8">
    <source>
        <dbReference type="ARBA" id="ARBA00023136"/>
    </source>
</evidence>
<dbReference type="Pfam" id="PF00560">
    <property type="entry name" value="LRR_1"/>
    <property type="match status" value="1"/>
</dbReference>
<dbReference type="Gene3D" id="3.80.10.10">
    <property type="entry name" value="Ribonuclease Inhibitor"/>
    <property type="match status" value="1"/>
</dbReference>
<dbReference type="FunFam" id="3.80.10.10:FF:000111">
    <property type="entry name" value="LRR receptor-like serine/threonine-protein kinase ERECTA"/>
    <property type="match status" value="1"/>
</dbReference>
<dbReference type="InterPro" id="IPR046956">
    <property type="entry name" value="RLP23-like"/>
</dbReference>
<dbReference type="AlphaFoldDB" id="A0AAN8ZAR7"/>
<keyword evidence="7" id="KW-1133">Transmembrane helix</keyword>
<keyword evidence="4" id="KW-0812">Transmembrane</keyword>
<evidence type="ECO:0000256" key="4">
    <source>
        <dbReference type="ARBA" id="ARBA00022692"/>
    </source>
</evidence>
<dbReference type="SUPFAM" id="SSF52058">
    <property type="entry name" value="L domain-like"/>
    <property type="match status" value="1"/>
</dbReference>
<evidence type="ECO:0000256" key="5">
    <source>
        <dbReference type="ARBA" id="ARBA00022729"/>
    </source>
</evidence>
<evidence type="ECO:0000313" key="10">
    <source>
        <dbReference type="EMBL" id="KAK6928515.1"/>
    </source>
</evidence>
<dbReference type="Proteomes" id="UP001370490">
    <property type="component" value="Unassembled WGS sequence"/>
</dbReference>
<organism evidence="10 11">
    <name type="scientific">Dillenia turbinata</name>
    <dbReference type="NCBI Taxonomy" id="194707"/>
    <lineage>
        <taxon>Eukaryota</taxon>
        <taxon>Viridiplantae</taxon>
        <taxon>Streptophyta</taxon>
        <taxon>Embryophyta</taxon>
        <taxon>Tracheophyta</taxon>
        <taxon>Spermatophyta</taxon>
        <taxon>Magnoliopsida</taxon>
        <taxon>eudicotyledons</taxon>
        <taxon>Gunneridae</taxon>
        <taxon>Pentapetalae</taxon>
        <taxon>Dilleniales</taxon>
        <taxon>Dilleniaceae</taxon>
        <taxon>Dillenia</taxon>
    </lineage>
</organism>
<evidence type="ECO:0000256" key="7">
    <source>
        <dbReference type="ARBA" id="ARBA00022989"/>
    </source>
</evidence>
<keyword evidence="6" id="KW-0677">Repeat</keyword>
<sequence>MSIDLSSNNLSGEVPEELTSLTRLYALNLSMNHLTGKIPEKIGNLQLLETLDLSRNQLSGPIPPSMASMTSLNHLNLSYNKLSGKSPTANQFETLNDPSIYENNLALCGFPLPNNEGTHHSSGKVGKEGEDRVKDDVDEINGFYIRLGLGFAARFWAICGILVLNRSCSHAYFGFVDNMKDRLLNVIPPNNLQRKLKVFTAIGLSLARDNNIGSCLDDILDVACKQIEKSFHMRKPISTSVQQKQIADLVMQTKLCADMLHNQIYSNMIFTSP</sequence>
<evidence type="ECO:0000256" key="1">
    <source>
        <dbReference type="ARBA" id="ARBA00004479"/>
    </source>
</evidence>
<dbReference type="GO" id="GO:0016020">
    <property type="term" value="C:membrane"/>
    <property type="evidence" value="ECO:0007669"/>
    <property type="project" value="UniProtKB-SubCell"/>
</dbReference>
<dbReference type="EMBL" id="JBAMMX010000014">
    <property type="protein sequence ID" value="KAK6928515.1"/>
    <property type="molecule type" value="Genomic_DNA"/>
</dbReference>
<keyword evidence="11" id="KW-1185">Reference proteome</keyword>
<evidence type="ECO:0000256" key="9">
    <source>
        <dbReference type="ARBA" id="ARBA00023180"/>
    </source>
</evidence>
<proteinExistence type="inferred from homology"/>
<accession>A0AAN8ZAR7</accession>
<feature type="non-terminal residue" evidence="10">
    <location>
        <position position="273"/>
    </location>
</feature>
<evidence type="ECO:0000256" key="3">
    <source>
        <dbReference type="ARBA" id="ARBA00022614"/>
    </source>
</evidence>
<comment type="similarity">
    <text evidence="2">Belongs to the RLP family.</text>
</comment>
<dbReference type="Pfam" id="PF13855">
    <property type="entry name" value="LRR_8"/>
    <property type="match status" value="1"/>
</dbReference>
<dbReference type="PANTHER" id="PTHR48063:SF29">
    <property type="entry name" value="LRR RECEPTOR-LIKE KINASE FAMILY PROTEIN"/>
    <property type="match status" value="1"/>
</dbReference>
<reference evidence="10 11" key="1">
    <citation type="submission" date="2023-12" db="EMBL/GenBank/DDBJ databases">
        <title>A high-quality genome assembly for Dillenia turbinata (Dilleniales).</title>
        <authorList>
            <person name="Chanderbali A."/>
        </authorList>
    </citation>
    <scope>NUCLEOTIDE SEQUENCE [LARGE SCALE GENOMIC DNA]</scope>
    <source>
        <strain evidence="10">LSX21</strain>
        <tissue evidence="10">Leaf</tissue>
    </source>
</reference>
<protein>
    <submittedName>
        <fullName evidence="10">Leucine-rich repeat</fullName>
    </submittedName>
</protein>